<comment type="caution">
    <text evidence="2">The sequence shown here is derived from an EMBL/GenBank/DDBJ whole genome shotgun (WGS) entry which is preliminary data.</text>
</comment>
<keyword evidence="3" id="KW-1185">Reference proteome</keyword>
<evidence type="ECO:0000256" key="1">
    <source>
        <dbReference type="SAM" id="MobiDB-lite"/>
    </source>
</evidence>
<protein>
    <submittedName>
        <fullName evidence="2">Uncharacterized protein</fullName>
    </submittedName>
</protein>
<dbReference type="EMBL" id="BAAARA010000010">
    <property type="protein sequence ID" value="GAA2353455.1"/>
    <property type="molecule type" value="Genomic_DNA"/>
</dbReference>
<sequence length="86" mass="9070">MAGSPLCGAEENRPQPVAPNTTRTISAANSARKRRIADNSLPRFETTQDWRIRTSIASVPPGGGIAKPRPCDGVGSAESDRGEPGR</sequence>
<gene>
    <name evidence="2" type="ORF">GCM10009854_34370</name>
</gene>
<feature type="region of interest" description="Disordered" evidence="1">
    <location>
        <begin position="53"/>
        <end position="86"/>
    </location>
</feature>
<organism evidence="2 3">
    <name type="scientific">Saccharopolyspora halophila</name>
    <dbReference type="NCBI Taxonomy" id="405551"/>
    <lineage>
        <taxon>Bacteria</taxon>
        <taxon>Bacillati</taxon>
        <taxon>Actinomycetota</taxon>
        <taxon>Actinomycetes</taxon>
        <taxon>Pseudonocardiales</taxon>
        <taxon>Pseudonocardiaceae</taxon>
        <taxon>Saccharopolyspora</taxon>
    </lineage>
</organism>
<evidence type="ECO:0000313" key="3">
    <source>
        <dbReference type="Proteomes" id="UP001501218"/>
    </source>
</evidence>
<dbReference type="Proteomes" id="UP001501218">
    <property type="component" value="Unassembled WGS sequence"/>
</dbReference>
<proteinExistence type="predicted"/>
<feature type="compositionally biased region" description="Polar residues" evidence="1">
    <location>
        <begin position="18"/>
        <end position="29"/>
    </location>
</feature>
<name>A0ABP5TK35_9PSEU</name>
<reference evidence="3" key="1">
    <citation type="journal article" date="2019" name="Int. J. Syst. Evol. Microbiol.">
        <title>The Global Catalogue of Microorganisms (GCM) 10K type strain sequencing project: providing services to taxonomists for standard genome sequencing and annotation.</title>
        <authorList>
            <consortium name="The Broad Institute Genomics Platform"/>
            <consortium name="The Broad Institute Genome Sequencing Center for Infectious Disease"/>
            <person name="Wu L."/>
            <person name="Ma J."/>
        </authorList>
    </citation>
    <scope>NUCLEOTIDE SEQUENCE [LARGE SCALE GENOMIC DNA]</scope>
    <source>
        <strain evidence="3">JCM 16221</strain>
    </source>
</reference>
<feature type="region of interest" description="Disordered" evidence="1">
    <location>
        <begin position="1"/>
        <end position="37"/>
    </location>
</feature>
<accession>A0ABP5TK35</accession>
<evidence type="ECO:0000313" key="2">
    <source>
        <dbReference type="EMBL" id="GAA2353455.1"/>
    </source>
</evidence>